<evidence type="ECO:0000256" key="7">
    <source>
        <dbReference type="RuleBase" id="RU003435"/>
    </source>
</evidence>
<evidence type="ECO:0000256" key="1">
    <source>
        <dbReference type="ARBA" id="ARBA00006040"/>
    </source>
</evidence>
<keyword evidence="4 7" id="KW-0378">Hydrolase</keyword>
<evidence type="ECO:0000313" key="10">
    <source>
        <dbReference type="RefSeq" id="XP_010786409.1"/>
    </source>
</evidence>
<comment type="cofactor">
    <cofactor evidence="7">
        <name>Zn(2+)</name>
        <dbReference type="ChEBI" id="CHEBI:29105"/>
    </cofactor>
    <text evidence="7">Binds 1 zinc ion.</text>
</comment>
<keyword evidence="3 7" id="KW-0479">Metal-binding</keyword>
<dbReference type="GO" id="GO:0005758">
    <property type="term" value="C:mitochondrial intermembrane space"/>
    <property type="evidence" value="ECO:0007669"/>
    <property type="project" value="TreeGrafter"/>
</dbReference>
<organism evidence="9 10">
    <name type="scientific">Notothenia coriiceps</name>
    <name type="common">black rockcod</name>
    <dbReference type="NCBI Taxonomy" id="8208"/>
    <lineage>
        <taxon>Eukaryota</taxon>
        <taxon>Metazoa</taxon>
        <taxon>Chordata</taxon>
        <taxon>Craniata</taxon>
        <taxon>Vertebrata</taxon>
        <taxon>Euteleostomi</taxon>
        <taxon>Actinopterygii</taxon>
        <taxon>Neopterygii</taxon>
        <taxon>Teleostei</taxon>
        <taxon>Neoteleostei</taxon>
        <taxon>Acanthomorphata</taxon>
        <taxon>Eupercaria</taxon>
        <taxon>Perciformes</taxon>
        <taxon>Notothenioidei</taxon>
        <taxon>Nototheniidae</taxon>
        <taxon>Notothenia</taxon>
    </lineage>
</organism>
<proteinExistence type="inferred from homology"/>
<dbReference type="InterPro" id="IPR024077">
    <property type="entry name" value="Neurolysin/TOP_dom2"/>
</dbReference>
<dbReference type="SUPFAM" id="SSF55486">
    <property type="entry name" value="Metalloproteases ('zincins'), catalytic domain"/>
    <property type="match status" value="1"/>
</dbReference>
<dbReference type="Proteomes" id="UP000504611">
    <property type="component" value="Unplaced"/>
</dbReference>
<dbReference type="InterPro" id="IPR045090">
    <property type="entry name" value="Pept_M3A_M3B"/>
</dbReference>
<keyword evidence="2 7" id="KW-0645">Protease</keyword>
<evidence type="ECO:0000256" key="6">
    <source>
        <dbReference type="ARBA" id="ARBA00023049"/>
    </source>
</evidence>
<dbReference type="GO" id="GO:0046872">
    <property type="term" value="F:metal ion binding"/>
    <property type="evidence" value="ECO:0007669"/>
    <property type="project" value="UniProtKB-UniRule"/>
</dbReference>
<evidence type="ECO:0000256" key="5">
    <source>
        <dbReference type="ARBA" id="ARBA00022833"/>
    </source>
</evidence>
<keyword evidence="9" id="KW-1185">Reference proteome</keyword>
<dbReference type="KEGG" id="ncc:104960142"/>
<dbReference type="Pfam" id="PF01432">
    <property type="entry name" value="Peptidase_M3"/>
    <property type="match status" value="1"/>
</dbReference>
<evidence type="ECO:0000256" key="4">
    <source>
        <dbReference type="ARBA" id="ARBA00022801"/>
    </source>
</evidence>
<dbReference type="GeneID" id="104960142"/>
<evidence type="ECO:0000256" key="3">
    <source>
        <dbReference type="ARBA" id="ARBA00022723"/>
    </source>
</evidence>
<feature type="domain" description="Peptidase M3A/M3B catalytic" evidence="8">
    <location>
        <begin position="1"/>
        <end position="83"/>
    </location>
</feature>
<dbReference type="GO" id="GO:0006518">
    <property type="term" value="P:peptide metabolic process"/>
    <property type="evidence" value="ECO:0007669"/>
    <property type="project" value="TreeGrafter"/>
</dbReference>
<comment type="similarity">
    <text evidence="1 7">Belongs to the peptidase M3 family.</text>
</comment>
<evidence type="ECO:0000259" key="8">
    <source>
        <dbReference type="Pfam" id="PF01432"/>
    </source>
</evidence>
<sequence>MPATFGHLAGGYDAQYYGYLWSEVFSMDMFFARFKLEGIMNPKVGMDYRKYILRPGGSEDASEMLRKFLGREPKQEAFLLSKGLTVELDASTPCPC</sequence>
<dbReference type="PANTHER" id="PTHR11804:SF56">
    <property type="entry name" value="THIMET OLIGOPEPTIDASE 1"/>
    <property type="match status" value="1"/>
</dbReference>
<dbReference type="RefSeq" id="XP_010786409.1">
    <property type="nucleotide sequence ID" value="XM_010788107.1"/>
</dbReference>
<gene>
    <name evidence="10" type="primary">LOC104960142</name>
</gene>
<evidence type="ECO:0000313" key="9">
    <source>
        <dbReference type="Proteomes" id="UP000504611"/>
    </source>
</evidence>
<keyword evidence="5 7" id="KW-0862">Zinc</keyword>
<dbReference type="GO" id="GO:0006508">
    <property type="term" value="P:proteolysis"/>
    <property type="evidence" value="ECO:0007669"/>
    <property type="project" value="UniProtKB-KW"/>
</dbReference>
<dbReference type="GO" id="GO:0004222">
    <property type="term" value="F:metalloendopeptidase activity"/>
    <property type="evidence" value="ECO:0007669"/>
    <property type="project" value="InterPro"/>
</dbReference>
<keyword evidence="6 7" id="KW-0482">Metalloprotease</keyword>
<reference evidence="10" key="1">
    <citation type="submission" date="2025-08" db="UniProtKB">
        <authorList>
            <consortium name="RefSeq"/>
        </authorList>
    </citation>
    <scope>IDENTIFICATION</scope>
    <source>
        <tissue evidence="10">Muscle</tissue>
    </source>
</reference>
<name>A0A6I9P741_9TELE</name>
<evidence type="ECO:0000256" key="2">
    <source>
        <dbReference type="ARBA" id="ARBA00022670"/>
    </source>
</evidence>
<protein>
    <submittedName>
        <fullName evidence="10">Thimet oligopeptidase-like</fullName>
    </submittedName>
</protein>
<dbReference type="PANTHER" id="PTHR11804">
    <property type="entry name" value="PROTEASE M3 THIMET OLIGOPEPTIDASE-RELATED"/>
    <property type="match status" value="1"/>
</dbReference>
<dbReference type="Gene3D" id="1.10.1370.10">
    <property type="entry name" value="Neurolysin, domain 3"/>
    <property type="match status" value="1"/>
</dbReference>
<dbReference type="OrthoDB" id="534666at2759"/>
<dbReference type="AlphaFoldDB" id="A0A6I9P741"/>
<accession>A0A6I9P741</accession>
<dbReference type="InterPro" id="IPR001567">
    <property type="entry name" value="Pept_M3A_M3B_dom"/>
</dbReference>